<dbReference type="InterPro" id="IPR011335">
    <property type="entry name" value="Restrct_endonuc-II-like"/>
</dbReference>
<dbReference type="SUPFAM" id="SSF52980">
    <property type="entry name" value="Restriction endonuclease-like"/>
    <property type="match status" value="1"/>
</dbReference>
<accession>A0ABX6QMH9</accession>
<proteinExistence type="predicted"/>
<dbReference type="GO" id="GO:0004519">
    <property type="term" value="F:endonuclease activity"/>
    <property type="evidence" value="ECO:0007669"/>
    <property type="project" value="UniProtKB-KW"/>
</dbReference>
<evidence type="ECO:0000313" key="2">
    <source>
        <dbReference type="EMBL" id="QLF69740.1"/>
    </source>
</evidence>
<keyword evidence="2" id="KW-0255">Endonuclease</keyword>
<evidence type="ECO:0000259" key="1">
    <source>
        <dbReference type="Pfam" id="PF04471"/>
    </source>
</evidence>
<feature type="domain" description="Restriction endonuclease type IV Mrr" evidence="1">
    <location>
        <begin position="152"/>
        <end position="256"/>
    </location>
</feature>
<organism evidence="2 3">
    <name type="scientific">Peteryoungia desertarenae</name>
    <dbReference type="NCBI Taxonomy" id="1813451"/>
    <lineage>
        <taxon>Bacteria</taxon>
        <taxon>Pseudomonadati</taxon>
        <taxon>Pseudomonadota</taxon>
        <taxon>Alphaproteobacteria</taxon>
        <taxon>Hyphomicrobiales</taxon>
        <taxon>Rhizobiaceae</taxon>
        <taxon>Peteryoungia</taxon>
    </lineage>
</organism>
<keyword evidence="2" id="KW-0378">Hydrolase</keyword>
<keyword evidence="3" id="KW-1185">Reference proteome</keyword>
<dbReference type="Proteomes" id="UP000308530">
    <property type="component" value="Chromosome"/>
</dbReference>
<sequence>MPNLKSVQMLLLDDVFRMGSGYVLNFSDKTFGKFFREEVGIDIDHPRYSVEGGSKAKRFRYFVQNESLPAVVKAIKALWDYRQALMERDGEQETLANIDNRMEALISSIGGQWDKPTPSAPPTSAIVLDPTKVAGFTKRLLDLGSLAPHPRGYAFEQFLRDLFDAYRLEAHKGFRNRGEQIDGSFQLDGHTYLLEAKWQNAPSNAADLHVFQGKIGEKSDWSRGLFVSYAGFSADGLAAFGRAKRIICMDGLDMHEALSRGISLDKLLRDKARKAAETGLPFVRVSDL</sequence>
<dbReference type="RefSeq" id="WP_138288341.1">
    <property type="nucleotide sequence ID" value="NZ_CP058350.1"/>
</dbReference>
<reference evidence="2 3" key="1">
    <citation type="submission" date="2020-06" db="EMBL/GenBank/DDBJ databases">
        <title>Genome sequence of Rhizobium sp strain ADMK78.</title>
        <authorList>
            <person name="Rahi P."/>
        </authorList>
    </citation>
    <scope>NUCLEOTIDE SEQUENCE [LARGE SCALE GENOMIC DNA]</scope>
    <source>
        <strain evidence="2 3">ADMK78</strain>
    </source>
</reference>
<dbReference type="InterPro" id="IPR007560">
    <property type="entry name" value="Restrct_endonuc_IV_Mrr"/>
</dbReference>
<evidence type="ECO:0000313" key="3">
    <source>
        <dbReference type="Proteomes" id="UP000308530"/>
    </source>
</evidence>
<keyword evidence="2" id="KW-0540">Nuclease</keyword>
<protein>
    <submittedName>
        <fullName evidence="2">Restriction endonuclease</fullName>
    </submittedName>
</protein>
<dbReference type="EMBL" id="CP058350">
    <property type="protein sequence ID" value="QLF69740.1"/>
    <property type="molecule type" value="Genomic_DNA"/>
</dbReference>
<gene>
    <name evidence="2" type="ORF">FE840_009410</name>
</gene>
<dbReference type="Pfam" id="PF04471">
    <property type="entry name" value="Mrr_cat"/>
    <property type="match status" value="1"/>
</dbReference>
<name>A0ABX6QMH9_9HYPH</name>